<dbReference type="Proteomes" id="UP000265520">
    <property type="component" value="Unassembled WGS sequence"/>
</dbReference>
<accession>A0A392N473</accession>
<dbReference type="EMBL" id="LXQA010027181">
    <property type="protein sequence ID" value="MCH94373.1"/>
    <property type="molecule type" value="Genomic_DNA"/>
</dbReference>
<name>A0A392N473_9FABA</name>
<proteinExistence type="predicted"/>
<dbReference type="InterPro" id="IPR032567">
    <property type="entry name" value="RTL1-rel"/>
</dbReference>
<comment type="caution">
    <text evidence="2">The sequence shown here is derived from an EMBL/GenBank/DDBJ whole genome shotgun (WGS) entry which is preliminary data.</text>
</comment>
<evidence type="ECO:0008006" key="4">
    <source>
        <dbReference type="Google" id="ProtNLM"/>
    </source>
</evidence>
<keyword evidence="3" id="KW-1185">Reference proteome</keyword>
<feature type="region of interest" description="Disordered" evidence="1">
    <location>
        <begin position="89"/>
        <end position="108"/>
    </location>
</feature>
<evidence type="ECO:0000313" key="2">
    <source>
        <dbReference type="EMBL" id="MCH94373.1"/>
    </source>
</evidence>
<dbReference type="PANTHER" id="PTHR15503">
    <property type="entry name" value="LDOC1 RELATED"/>
    <property type="match status" value="1"/>
</dbReference>
<dbReference type="AlphaFoldDB" id="A0A392N473"/>
<dbReference type="Gene3D" id="2.40.70.10">
    <property type="entry name" value="Acid Proteases"/>
    <property type="match status" value="1"/>
</dbReference>
<dbReference type="CDD" id="cd00303">
    <property type="entry name" value="retropepsin_like"/>
    <property type="match status" value="1"/>
</dbReference>
<sequence length="337" mass="37198">MITLPWAKIGLAVQHIPTAQIHNPILLSNIPPISQLPPLLPTPQSNLPVCNLPAAELRDRRSKGLCFKCDEKWNPSHRCQNKVLILMGEDEDEPPPDSDDPSTDDVSGDISNLHSLSSQLQSRSLRFSGIYNHHNFNILIDSGSTHNFVKPALVERLGLPITSCPRFKVATGCGTFLVCQFCCHGVSLMLQGIPFVVDLFILDIEGPDVVLGFPWLQSLGKVTHDYSTLTMEFSWQGTQVTLVGDTSIASQLVSLHQLQALIHTSDIAHIFTITYAPHAHPPSPESSIQFPDNLPDPLMKLLRQFESIFAAPTGLPPHRVVDHRIHLVEGSKPVNVR</sequence>
<dbReference type="PANTHER" id="PTHR15503:SF22">
    <property type="entry name" value="TRANSPOSON TY3-I GAG POLYPROTEIN"/>
    <property type="match status" value="1"/>
</dbReference>
<feature type="compositionally biased region" description="Acidic residues" evidence="1">
    <location>
        <begin position="89"/>
        <end position="107"/>
    </location>
</feature>
<protein>
    <recommendedName>
        <fullName evidence="4">RVP_2 domain-containing protein</fullName>
    </recommendedName>
</protein>
<evidence type="ECO:0000313" key="3">
    <source>
        <dbReference type="Proteomes" id="UP000265520"/>
    </source>
</evidence>
<dbReference type="SUPFAM" id="SSF50630">
    <property type="entry name" value="Acid proteases"/>
    <property type="match status" value="1"/>
</dbReference>
<organism evidence="2 3">
    <name type="scientific">Trifolium medium</name>
    <dbReference type="NCBI Taxonomy" id="97028"/>
    <lineage>
        <taxon>Eukaryota</taxon>
        <taxon>Viridiplantae</taxon>
        <taxon>Streptophyta</taxon>
        <taxon>Embryophyta</taxon>
        <taxon>Tracheophyta</taxon>
        <taxon>Spermatophyta</taxon>
        <taxon>Magnoliopsida</taxon>
        <taxon>eudicotyledons</taxon>
        <taxon>Gunneridae</taxon>
        <taxon>Pentapetalae</taxon>
        <taxon>rosids</taxon>
        <taxon>fabids</taxon>
        <taxon>Fabales</taxon>
        <taxon>Fabaceae</taxon>
        <taxon>Papilionoideae</taxon>
        <taxon>50 kb inversion clade</taxon>
        <taxon>NPAAA clade</taxon>
        <taxon>Hologalegina</taxon>
        <taxon>IRL clade</taxon>
        <taxon>Trifolieae</taxon>
        <taxon>Trifolium</taxon>
    </lineage>
</organism>
<feature type="non-terminal residue" evidence="2">
    <location>
        <position position="337"/>
    </location>
</feature>
<dbReference type="Pfam" id="PF08284">
    <property type="entry name" value="RVP_2"/>
    <property type="match status" value="1"/>
</dbReference>
<reference evidence="2 3" key="1">
    <citation type="journal article" date="2018" name="Front. Plant Sci.">
        <title>Red Clover (Trifolium pratense) and Zigzag Clover (T. medium) - A Picture of Genomic Similarities and Differences.</title>
        <authorList>
            <person name="Dluhosova J."/>
            <person name="Istvanek J."/>
            <person name="Nedelnik J."/>
            <person name="Repkova J."/>
        </authorList>
    </citation>
    <scope>NUCLEOTIDE SEQUENCE [LARGE SCALE GENOMIC DNA]</scope>
    <source>
        <strain evidence="3">cv. 10/8</strain>
        <tissue evidence="2">Leaf</tissue>
    </source>
</reference>
<evidence type="ECO:0000256" key="1">
    <source>
        <dbReference type="SAM" id="MobiDB-lite"/>
    </source>
</evidence>
<dbReference type="InterPro" id="IPR021109">
    <property type="entry name" value="Peptidase_aspartic_dom_sf"/>
</dbReference>
<gene>
    <name evidence="2" type="ORF">A2U01_0015331</name>
</gene>